<proteinExistence type="predicted"/>
<accession>A0ABD6ECE8</accession>
<reference evidence="2 3" key="1">
    <citation type="submission" date="2024-08" db="EMBL/GenBank/DDBJ databases">
        <title>Gnathostoma spinigerum genome.</title>
        <authorList>
            <person name="Gonzalez-Bertolin B."/>
            <person name="Monzon S."/>
            <person name="Zaballos A."/>
            <person name="Jimenez P."/>
            <person name="Dekumyoy P."/>
            <person name="Varona S."/>
            <person name="Cuesta I."/>
            <person name="Sumanam S."/>
            <person name="Adisakwattana P."/>
            <person name="Gasser R.B."/>
            <person name="Hernandez-Gonzalez A."/>
            <person name="Young N.D."/>
            <person name="Perteguer M.J."/>
        </authorList>
    </citation>
    <scope>NUCLEOTIDE SEQUENCE [LARGE SCALE GENOMIC DNA]</scope>
    <source>
        <strain evidence="2">AL3</strain>
        <tissue evidence="2">Liver</tissue>
    </source>
</reference>
<name>A0ABD6ECE8_9BILA</name>
<keyword evidence="3" id="KW-1185">Reference proteome</keyword>
<feature type="region of interest" description="Disordered" evidence="1">
    <location>
        <begin position="133"/>
        <end position="163"/>
    </location>
</feature>
<dbReference type="PANTHER" id="PTHR21532:SF0">
    <property type="entry name" value="CILIA- AND FLAGELLA-ASSOCIATED PROTEIN 36"/>
    <property type="match status" value="1"/>
</dbReference>
<dbReference type="Proteomes" id="UP001608902">
    <property type="component" value="Unassembled WGS sequence"/>
</dbReference>
<dbReference type="InterPro" id="IPR038888">
    <property type="entry name" value="CFAP36"/>
</dbReference>
<dbReference type="AlphaFoldDB" id="A0ABD6ECE8"/>
<protein>
    <submittedName>
        <fullName evidence="2">Uncharacterized protein</fullName>
    </submittedName>
</protein>
<gene>
    <name evidence="2" type="ORF">AB6A40_000689</name>
</gene>
<evidence type="ECO:0000256" key="1">
    <source>
        <dbReference type="SAM" id="MobiDB-lite"/>
    </source>
</evidence>
<dbReference type="EMBL" id="JBGFUD010000208">
    <property type="protein sequence ID" value="MFH4973980.1"/>
    <property type="molecule type" value="Genomic_DNA"/>
</dbReference>
<comment type="caution">
    <text evidence="2">The sequence shown here is derived from an EMBL/GenBank/DDBJ whole genome shotgun (WGS) entry which is preliminary data.</text>
</comment>
<evidence type="ECO:0000313" key="2">
    <source>
        <dbReference type="EMBL" id="MFH4973980.1"/>
    </source>
</evidence>
<dbReference type="PANTHER" id="PTHR21532">
    <property type="entry name" value="PHOSPHODIESTERASE HL"/>
    <property type="match status" value="1"/>
</dbReference>
<organism evidence="2 3">
    <name type="scientific">Gnathostoma spinigerum</name>
    <dbReference type="NCBI Taxonomy" id="75299"/>
    <lineage>
        <taxon>Eukaryota</taxon>
        <taxon>Metazoa</taxon>
        <taxon>Ecdysozoa</taxon>
        <taxon>Nematoda</taxon>
        <taxon>Chromadorea</taxon>
        <taxon>Rhabditida</taxon>
        <taxon>Spirurina</taxon>
        <taxon>Gnathostomatomorpha</taxon>
        <taxon>Gnathostomatoidea</taxon>
        <taxon>Gnathostomatidae</taxon>
        <taxon>Gnathostoma</taxon>
    </lineage>
</organism>
<evidence type="ECO:0000313" key="3">
    <source>
        <dbReference type="Proteomes" id="UP001608902"/>
    </source>
</evidence>
<sequence length="182" mass="19961">MKQSLLMEGEKKQQEIAKKLIRGTDKTASESKIEQAECGTKAEISSSVEALTLQESSLEERGDATKRKVELGAVQNPIKGRTAADINALLQDSPNSISAEQIKLRSEYLRSQRDKLLELKKAERAKQFALLTEATAAERPRTSKAARGAMEGHLPKPTNEDPIIAARRAIASKLKVEVVKPT</sequence>